<dbReference type="SUPFAM" id="SSF53254">
    <property type="entry name" value="Phosphoglycerate mutase-like"/>
    <property type="match status" value="1"/>
</dbReference>
<name>A0ABU6JKI2_9GAMM</name>
<comment type="caution">
    <text evidence="1">The sequence shown here is derived from an EMBL/GenBank/DDBJ whole genome shotgun (WGS) entry which is preliminary data.</text>
</comment>
<reference evidence="1 2" key="1">
    <citation type="journal article" date="2017" name="Int. J. Syst. Evol. Microbiol.">
        <title>Brenneria populi subsp. brevivirga subsp. nov. isolated from symptomatic bark of Populus x euramericana canker, and description of Brenneria populi subsp. populi subsp. nov.</title>
        <authorList>
            <person name="Zheng M.H."/>
            <person name="Piao C.G."/>
            <person name="Xue H."/>
            <person name="Guo M.W."/>
            <person name="Li Y."/>
        </authorList>
    </citation>
    <scope>NUCLEOTIDE SEQUENCE [LARGE SCALE GENOMIC DNA]</scope>
    <source>
        <strain evidence="1 2">D9-5</strain>
    </source>
</reference>
<sequence>MKIILVRHGKPDINISGKLSSNEMKLWIENYDKSEVSEDPPSYFFTNSSVRNSFVAASPLPRALTSLNMISIKPDMVDPIFCEAQLPLSNRSWLNLPPMAYAFLLRVLWFIGSSKNVESYCSAKIRSKSAAAKLINLAQKESTILLMGHGIMNRMIGSQLKKQGFRKEKIIGKSYWQVTVYEK</sequence>
<dbReference type="Gene3D" id="3.40.50.1240">
    <property type="entry name" value="Phosphoglycerate mutase-like"/>
    <property type="match status" value="1"/>
</dbReference>
<dbReference type="InterPro" id="IPR029033">
    <property type="entry name" value="His_PPase_superfam"/>
</dbReference>
<dbReference type="EMBL" id="JAYWTM010000001">
    <property type="protein sequence ID" value="MEC5341105.1"/>
    <property type="molecule type" value="Genomic_DNA"/>
</dbReference>
<dbReference type="Proteomes" id="UP001309705">
    <property type="component" value="Unassembled WGS sequence"/>
</dbReference>
<gene>
    <name evidence="1" type="ORF">VSX58_00580</name>
</gene>
<evidence type="ECO:0008006" key="3">
    <source>
        <dbReference type="Google" id="ProtNLM"/>
    </source>
</evidence>
<dbReference type="RefSeq" id="WP_327616333.1">
    <property type="nucleotide sequence ID" value="NZ_JAYWTM010000001.1"/>
</dbReference>
<keyword evidence="2" id="KW-1185">Reference proteome</keyword>
<protein>
    <recommendedName>
        <fullName evidence="3">Histidine phosphatase family protein</fullName>
    </recommendedName>
</protein>
<evidence type="ECO:0000313" key="1">
    <source>
        <dbReference type="EMBL" id="MEC5341105.1"/>
    </source>
</evidence>
<proteinExistence type="predicted"/>
<organism evidence="1 2">
    <name type="scientific">Brenneria populi</name>
    <dbReference type="NCBI Taxonomy" id="1505588"/>
    <lineage>
        <taxon>Bacteria</taxon>
        <taxon>Pseudomonadati</taxon>
        <taxon>Pseudomonadota</taxon>
        <taxon>Gammaproteobacteria</taxon>
        <taxon>Enterobacterales</taxon>
        <taxon>Pectobacteriaceae</taxon>
        <taxon>Brenneria</taxon>
    </lineage>
</organism>
<accession>A0ABU6JKI2</accession>
<evidence type="ECO:0000313" key="2">
    <source>
        <dbReference type="Proteomes" id="UP001309705"/>
    </source>
</evidence>